<accession>A0AA85J549</accession>
<dbReference type="AlphaFoldDB" id="A0AA85J549"/>
<feature type="domain" description="Helix-turn-helix" evidence="1">
    <location>
        <begin position="38"/>
        <end position="98"/>
    </location>
</feature>
<evidence type="ECO:0000313" key="3">
    <source>
        <dbReference type="WBParaSite" id="TREG1_130910.1"/>
    </source>
</evidence>
<proteinExistence type="predicted"/>
<evidence type="ECO:0000313" key="2">
    <source>
        <dbReference type="Proteomes" id="UP000050795"/>
    </source>
</evidence>
<reference evidence="2" key="1">
    <citation type="submission" date="2022-06" db="EMBL/GenBank/DDBJ databases">
        <authorList>
            <person name="Berger JAMES D."/>
            <person name="Berger JAMES D."/>
        </authorList>
    </citation>
    <scope>NUCLEOTIDE SEQUENCE [LARGE SCALE GENOMIC DNA]</scope>
</reference>
<dbReference type="WBParaSite" id="TREG1_130910.1">
    <property type="protein sequence ID" value="TREG1_130910.1"/>
    <property type="gene ID" value="TREG1_130910"/>
</dbReference>
<protein>
    <recommendedName>
        <fullName evidence="1">Helix-turn-helix domain-containing protein</fullName>
    </recommendedName>
</protein>
<dbReference type="InterPro" id="IPR058912">
    <property type="entry name" value="HTH_animal"/>
</dbReference>
<dbReference type="Pfam" id="PF26215">
    <property type="entry name" value="HTH_animal"/>
    <property type="match status" value="1"/>
</dbReference>
<evidence type="ECO:0000259" key="1">
    <source>
        <dbReference type="Pfam" id="PF26215"/>
    </source>
</evidence>
<dbReference type="PANTHER" id="PTHR21301:SF11">
    <property type="entry name" value="GIY-YIG DOMAIN-CONTAINING PROTEIN"/>
    <property type="match status" value="1"/>
</dbReference>
<keyword evidence="2" id="KW-1185">Reference proteome</keyword>
<organism evidence="2 3">
    <name type="scientific">Trichobilharzia regenti</name>
    <name type="common">Nasal bird schistosome</name>
    <dbReference type="NCBI Taxonomy" id="157069"/>
    <lineage>
        <taxon>Eukaryota</taxon>
        <taxon>Metazoa</taxon>
        <taxon>Spiralia</taxon>
        <taxon>Lophotrochozoa</taxon>
        <taxon>Platyhelminthes</taxon>
        <taxon>Trematoda</taxon>
        <taxon>Digenea</taxon>
        <taxon>Strigeidida</taxon>
        <taxon>Schistosomatoidea</taxon>
        <taxon>Schistosomatidae</taxon>
        <taxon>Trichobilharzia</taxon>
    </lineage>
</organism>
<sequence length="166" mass="19790">MELENEIGELPKLDCKLQRMTDGSMKTTIYKKATHSGRFLDYHSAHPLSVKRGLIQGLADRIRRLITTPEDQRKEIKVLFKMLLENNYPKEFIKDNIKKRKMRVKPENNKIEEYKKQSQYRMKMNIRGNSRNLKNIDIRTTFKQTNLIKNKINPLKDPIKMMDKKI</sequence>
<dbReference type="PANTHER" id="PTHR21301">
    <property type="entry name" value="REVERSE TRANSCRIPTASE"/>
    <property type="match status" value="1"/>
</dbReference>
<reference evidence="3" key="2">
    <citation type="submission" date="2023-11" db="UniProtKB">
        <authorList>
            <consortium name="WormBaseParasite"/>
        </authorList>
    </citation>
    <scope>IDENTIFICATION</scope>
</reference>
<dbReference type="Proteomes" id="UP000050795">
    <property type="component" value="Unassembled WGS sequence"/>
</dbReference>
<name>A0AA85J549_TRIRE</name>